<proteinExistence type="predicted"/>
<dbReference type="Gene3D" id="3.40.50.1240">
    <property type="entry name" value="Phosphoglycerate mutase-like"/>
    <property type="match status" value="1"/>
</dbReference>
<dbReference type="InterPro" id="IPR013078">
    <property type="entry name" value="His_Pase_superF_clade-1"/>
</dbReference>
<dbReference type="SMART" id="SM00855">
    <property type="entry name" value="PGAM"/>
    <property type="match status" value="1"/>
</dbReference>
<dbReference type="EMBL" id="CP051627">
    <property type="protein sequence ID" value="UPT22631.1"/>
    <property type="molecule type" value="Genomic_DNA"/>
</dbReference>
<sequence length="157" mass="16937">MSRRLVVLRHAQAEHSASLLDIERPLTGEGQKQARAVGALLAREGLLPEHVLCSTARRTRQTWSLVAGELPCEPEVDFDAELYTADVDTALRLVNLVGPEVRTLLLVGHNPTVAQLAAAFDSESGYLSFPPASAAVIDLEVDWLYAAPGTGSLRLLN</sequence>
<gene>
    <name evidence="1" type="ORF">FOF52_18150</name>
</gene>
<reference evidence="1 2" key="1">
    <citation type="submission" date="2020-04" db="EMBL/GenBank/DDBJ databases">
        <title>Thermobifida alba genome sequencing and assembly.</title>
        <authorList>
            <person name="Luzics S."/>
            <person name="Horvath B."/>
            <person name="Nagy I."/>
            <person name="Toth A."/>
            <person name="Nagy I."/>
            <person name="Kukolya J."/>
        </authorList>
    </citation>
    <scope>NUCLEOTIDE SEQUENCE [LARGE SCALE GENOMIC DNA]</scope>
    <source>
        <strain evidence="1 2">DSM 43795</strain>
    </source>
</reference>
<name>A0ABY4L4P5_THEAE</name>
<dbReference type="RefSeq" id="WP_248591136.1">
    <property type="nucleotide sequence ID" value="NZ_BAABEB010000011.1"/>
</dbReference>
<dbReference type="InterPro" id="IPR029033">
    <property type="entry name" value="His_PPase_superfam"/>
</dbReference>
<evidence type="ECO:0000313" key="1">
    <source>
        <dbReference type="EMBL" id="UPT22631.1"/>
    </source>
</evidence>
<dbReference type="PANTHER" id="PTHR47623">
    <property type="entry name" value="OS09G0287300 PROTEIN"/>
    <property type="match status" value="1"/>
</dbReference>
<protein>
    <submittedName>
        <fullName evidence="1">Histidine phosphatase family protein</fullName>
    </submittedName>
</protein>
<accession>A0ABY4L4P5</accession>
<keyword evidence="2" id="KW-1185">Reference proteome</keyword>
<evidence type="ECO:0000313" key="2">
    <source>
        <dbReference type="Proteomes" id="UP000832041"/>
    </source>
</evidence>
<organism evidence="1 2">
    <name type="scientific">Thermobifida alba</name>
    <name type="common">Thermomonospora alba</name>
    <dbReference type="NCBI Taxonomy" id="53522"/>
    <lineage>
        <taxon>Bacteria</taxon>
        <taxon>Bacillati</taxon>
        <taxon>Actinomycetota</taxon>
        <taxon>Actinomycetes</taxon>
        <taxon>Streptosporangiales</taxon>
        <taxon>Nocardiopsidaceae</taxon>
        <taxon>Thermobifida</taxon>
    </lineage>
</organism>
<dbReference type="SUPFAM" id="SSF53254">
    <property type="entry name" value="Phosphoglycerate mutase-like"/>
    <property type="match status" value="1"/>
</dbReference>
<dbReference type="PANTHER" id="PTHR47623:SF1">
    <property type="entry name" value="OS09G0287300 PROTEIN"/>
    <property type="match status" value="1"/>
</dbReference>
<dbReference type="Pfam" id="PF00300">
    <property type="entry name" value="His_Phos_1"/>
    <property type="match status" value="1"/>
</dbReference>
<dbReference type="CDD" id="cd07067">
    <property type="entry name" value="HP_PGM_like"/>
    <property type="match status" value="1"/>
</dbReference>
<dbReference type="Proteomes" id="UP000832041">
    <property type="component" value="Chromosome"/>
</dbReference>